<dbReference type="AlphaFoldDB" id="A0A0A9AM26"/>
<proteinExistence type="predicted"/>
<accession>A0A0A9AM26</accession>
<organism evidence="1">
    <name type="scientific">Arundo donax</name>
    <name type="common">Giant reed</name>
    <name type="synonym">Donax arundinaceus</name>
    <dbReference type="NCBI Taxonomy" id="35708"/>
    <lineage>
        <taxon>Eukaryota</taxon>
        <taxon>Viridiplantae</taxon>
        <taxon>Streptophyta</taxon>
        <taxon>Embryophyta</taxon>
        <taxon>Tracheophyta</taxon>
        <taxon>Spermatophyta</taxon>
        <taxon>Magnoliopsida</taxon>
        <taxon>Liliopsida</taxon>
        <taxon>Poales</taxon>
        <taxon>Poaceae</taxon>
        <taxon>PACMAD clade</taxon>
        <taxon>Arundinoideae</taxon>
        <taxon>Arundineae</taxon>
        <taxon>Arundo</taxon>
    </lineage>
</organism>
<reference evidence="1" key="2">
    <citation type="journal article" date="2015" name="Data Brief">
        <title>Shoot transcriptome of the giant reed, Arundo donax.</title>
        <authorList>
            <person name="Barrero R.A."/>
            <person name="Guerrero F.D."/>
            <person name="Moolhuijzen P."/>
            <person name="Goolsby J.A."/>
            <person name="Tidwell J."/>
            <person name="Bellgard S.E."/>
            <person name="Bellgard M.I."/>
        </authorList>
    </citation>
    <scope>NUCLEOTIDE SEQUENCE</scope>
    <source>
        <tissue evidence="1">Shoot tissue taken approximately 20 cm above the soil surface</tissue>
    </source>
</reference>
<sequence length="22" mass="2752">MRGRKQKCTEDILLARRKWIFC</sequence>
<evidence type="ECO:0000313" key="1">
    <source>
        <dbReference type="EMBL" id="JAD52181.1"/>
    </source>
</evidence>
<reference evidence="1" key="1">
    <citation type="submission" date="2014-09" db="EMBL/GenBank/DDBJ databases">
        <authorList>
            <person name="Magalhaes I.L.F."/>
            <person name="Oliveira U."/>
            <person name="Santos F.R."/>
            <person name="Vidigal T.H.D.A."/>
            <person name="Brescovit A.D."/>
            <person name="Santos A.J."/>
        </authorList>
    </citation>
    <scope>NUCLEOTIDE SEQUENCE</scope>
    <source>
        <tissue evidence="1">Shoot tissue taken approximately 20 cm above the soil surface</tissue>
    </source>
</reference>
<protein>
    <submittedName>
        <fullName evidence="1">Uncharacterized protein</fullName>
    </submittedName>
</protein>
<name>A0A0A9AM26_ARUDO</name>
<dbReference type="EMBL" id="GBRH01245714">
    <property type="protein sequence ID" value="JAD52181.1"/>
    <property type="molecule type" value="Transcribed_RNA"/>
</dbReference>